<dbReference type="Pfam" id="PF13456">
    <property type="entry name" value="RVT_3"/>
    <property type="match status" value="1"/>
</dbReference>
<comment type="caution">
    <text evidence="2">The sequence shown here is derived from an EMBL/GenBank/DDBJ whole genome shotgun (WGS) entry which is preliminary data.</text>
</comment>
<dbReference type="PANTHER" id="PTHR47723">
    <property type="entry name" value="OS05G0353850 PROTEIN"/>
    <property type="match status" value="1"/>
</dbReference>
<reference evidence="2 3" key="1">
    <citation type="journal article" date="2020" name="IScience">
        <title>Genome Sequencing of the Endangered Kingdonia uniflora (Circaeasteraceae, Ranunculales) Reveals Potential Mechanisms of Evolutionary Specialization.</title>
        <authorList>
            <person name="Sun Y."/>
            <person name="Deng T."/>
            <person name="Zhang A."/>
            <person name="Moore M.J."/>
            <person name="Landis J.B."/>
            <person name="Lin N."/>
            <person name="Zhang H."/>
            <person name="Zhang X."/>
            <person name="Huang J."/>
            <person name="Zhang X."/>
            <person name="Sun H."/>
            <person name="Wang H."/>
        </authorList>
    </citation>
    <scope>NUCLEOTIDE SEQUENCE [LARGE SCALE GENOMIC DNA]</scope>
    <source>
        <strain evidence="2">TB1705</strain>
        <tissue evidence="2">Leaf</tissue>
    </source>
</reference>
<dbReference type="InterPro" id="IPR053151">
    <property type="entry name" value="RNase_H-like"/>
</dbReference>
<dbReference type="InterPro" id="IPR044730">
    <property type="entry name" value="RNase_H-like_dom_plant"/>
</dbReference>
<dbReference type="InterPro" id="IPR002156">
    <property type="entry name" value="RNaseH_domain"/>
</dbReference>
<sequence length="168" mass="19061">MLTGEVVWRMREPDAEANVNKLKRRIIQDIKESSDLYKTTMFNTVNDLMYCDGASNVNPGIRGSGVVFRNNEDAVLGVLVKNLQQHTTDFYAECVAIVDGLPKAVDLGIENIWVISDSQSAIHAFNSDLIPWQLNTKCQRVSLFQKTRAHISLERTKIFSRLSCKERE</sequence>
<keyword evidence="3" id="KW-1185">Reference proteome</keyword>
<dbReference type="InterPro" id="IPR012337">
    <property type="entry name" value="RNaseH-like_sf"/>
</dbReference>
<dbReference type="InterPro" id="IPR036397">
    <property type="entry name" value="RNaseH_sf"/>
</dbReference>
<gene>
    <name evidence="2" type="ORF">GIB67_040395</name>
</gene>
<evidence type="ECO:0000313" key="2">
    <source>
        <dbReference type="EMBL" id="KAF6135084.1"/>
    </source>
</evidence>
<evidence type="ECO:0000259" key="1">
    <source>
        <dbReference type="Pfam" id="PF13456"/>
    </source>
</evidence>
<name>A0A7J7KXT4_9MAGN</name>
<dbReference type="AlphaFoldDB" id="A0A7J7KXT4"/>
<accession>A0A7J7KXT4</accession>
<evidence type="ECO:0000313" key="3">
    <source>
        <dbReference type="Proteomes" id="UP000541444"/>
    </source>
</evidence>
<dbReference type="CDD" id="cd06222">
    <property type="entry name" value="RNase_H_like"/>
    <property type="match status" value="1"/>
</dbReference>
<dbReference type="GO" id="GO:0003676">
    <property type="term" value="F:nucleic acid binding"/>
    <property type="evidence" value="ECO:0007669"/>
    <property type="project" value="InterPro"/>
</dbReference>
<dbReference type="Gene3D" id="3.30.420.10">
    <property type="entry name" value="Ribonuclease H-like superfamily/Ribonuclease H"/>
    <property type="match status" value="1"/>
</dbReference>
<dbReference type="EMBL" id="JACGCM010002813">
    <property type="protein sequence ID" value="KAF6135084.1"/>
    <property type="molecule type" value="Genomic_DNA"/>
</dbReference>
<dbReference type="Proteomes" id="UP000541444">
    <property type="component" value="Unassembled WGS sequence"/>
</dbReference>
<organism evidence="2 3">
    <name type="scientific">Kingdonia uniflora</name>
    <dbReference type="NCBI Taxonomy" id="39325"/>
    <lineage>
        <taxon>Eukaryota</taxon>
        <taxon>Viridiplantae</taxon>
        <taxon>Streptophyta</taxon>
        <taxon>Embryophyta</taxon>
        <taxon>Tracheophyta</taxon>
        <taxon>Spermatophyta</taxon>
        <taxon>Magnoliopsida</taxon>
        <taxon>Ranunculales</taxon>
        <taxon>Circaeasteraceae</taxon>
        <taxon>Kingdonia</taxon>
    </lineage>
</organism>
<dbReference type="SUPFAM" id="SSF53098">
    <property type="entry name" value="Ribonuclease H-like"/>
    <property type="match status" value="1"/>
</dbReference>
<protein>
    <recommendedName>
        <fullName evidence="1">RNase H type-1 domain-containing protein</fullName>
    </recommendedName>
</protein>
<dbReference type="GO" id="GO:0004523">
    <property type="term" value="F:RNA-DNA hybrid ribonuclease activity"/>
    <property type="evidence" value="ECO:0007669"/>
    <property type="project" value="InterPro"/>
</dbReference>
<feature type="domain" description="RNase H type-1" evidence="1">
    <location>
        <begin position="51"/>
        <end position="127"/>
    </location>
</feature>
<proteinExistence type="predicted"/>
<dbReference type="PANTHER" id="PTHR47723:SF19">
    <property type="entry name" value="POLYNUCLEOTIDYL TRANSFERASE, RIBONUCLEASE H-LIKE SUPERFAMILY PROTEIN"/>
    <property type="match status" value="1"/>
</dbReference>